<dbReference type="Gene3D" id="1.20.140.10">
    <property type="entry name" value="Butyryl-CoA Dehydrogenase, subunit A, domain 3"/>
    <property type="match status" value="1"/>
</dbReference>
<dbReference type="PANTHER" id="PTHR43884:SF12">
    <property type="entry name" value="ISOVALERYL-COA DEHYDROGENASE, MITOCHONDRIAL-RELATED"/>
    <property type="match status" value="1"/>
</dbReference>
<evidence type="ECO:0000259" key="1">
    <source>
        <dbReference type="Pfam" id="PF02771"/>
    </source>
</evidence>
<feature type="domain" description="Acyl-CoA dehydrogenase/oxidase N-terminal" evidence="1">
    <location>
        <begin position="19"/>
        <end position="107"/>
    </location>
</feature>
<dbReference type="Pfam" id="PF02771">
    <property type="entry name" value="Acyl-CoA_dh_N"/>
    <property type="match status" value="1"/>
</dbReference>
<dbReference type="InterPro" id="IPR013786">
    <property type="entry name" value="AcylCoA_DH/ox_N"/>
</dbReference>
<organism evidence="2 3">
    <name type="scientific">Endosaccharibacter trunci</name>
    <dbReference type="NCBI Taxonomy" id="2812733"/>
    <lineage>
        <taxon>Bacteria</taxon>
        <taxon>Pseudomonadati</taxon>
        <taxon>Pseudomonadota</taxon>
        <taxon>Alphaproteobacteria</taxon>
        <taxon>Acetobacterales</taxon>
        <taxon>Acetobacteraceae</taxon>
        <taxon>Endosaccharibacter</taxon>
    </lineage>
</organism>
<evidence type="ECO:0000313" key="3">
    <source>
        <dbReference type="Proteomes" id="UP001524587"/>
    </source>
</evidence>
<dbReference type="InterPro" id="IPR036250">
    <property type="entry name" value="AcylCo_DH-like_C"/>
</dbReference>
<dbReference type="InterPro" id="IPR037069">
    <property type="entry name" value="AcylCoA_DH/ox_N_sf"/>
</dbReference>
<dbReference type="PANTHER" id="PTHR43884">
    <property type="entry name" value="ACYL-COA DEHYDROGENASE"/>
    <property type="match status" value="1"/>
</dbReference>
<dbReference type="SUPFAM" id="SSF47203">
    <property type="entry name" value="Acyl-CoA dehydrogenase C-terminal domain-like"/>
    <property type="match status" value="1"/>
</dbReference>
<dbReference type="InterPro" id="IPR046373">
    <property type="entry name" value="Acyl-CoA_Oxase/DH_mid-dom_sf"/>
</dbReference>
<comment type="caution">
    <text evidence="2">The sequence shown here is derived from an EMBL/GenBank/DDBJ whole genome shotgun (WGS) entry which is preliminary data.</text>
</comment>
<reference evidence="2 3" key="1">
    <citation type="submission" date="2022-06" db="EMBL/GenBank/DDBJ databases">
        <title>Endosaccharibacter gen. nov., sp. nov., endophytic bacteria isolated from sugarcane.</title>
        <authorList>
            <person name="Pitiwittayakul N."/>
            <person name="Yukphan P."/>
            <person name="Charoenyingcharoen P."/>
            <person name="Tanasupawat S."/>
        </authorList>
    </citation>
    <scope>NUCLEOTIDE SEQUENCE [LARGE SCALE GENOMIC DNA]</scope>
    <source>
        <strain evidence="2 3">KSS8</strain>
    </source>
</reference>
<dbReference type="Gene3D" id="1.10.540.10">
    <property type="entry name" value="Acyl-CoA dehydrogenase/oxidase, N-terminal domain"/>
    <property type="match status" value="1"/>
</dbReference>
<keyword evidence="3" id="KW-1185">Reference proteome</keyword>
<dbReference type="Proteomes" id="UP001524587">
    <property type="component" value="Unassembled WGS sequence"/>
</dbReference>
<dbReference type="RefSeq" id="WP_422863749.1">
    <property type="nucleotide sequence ID" value="NZ_JAMSKV010000005.1"/>
</dbReference>
<gene>
    <name evidence="2" type="ORF">NFI95_07440</name>
</gene>
<accession>A0ABT1W829</accession>
<evidence type="ECO:0000313" key="2">
    <source>
        <dbReference type="EMBL" id="MCQ8278281.1"/>
    </source>
</evidence>
<protein>
    <submittedName>
        <fullName evidence="2">Acyl-CoA/acyl-ACP dehydrogenase</fullName>
    </submittedName>
</protein>
<dbReference type="EMBL" id="JAMSKV010000005">
    <property type="protein sequence ID" value="MCQ8278281.1"/>
    <property type="molecule type" value="Genomic_DNA"/>
</dbReference>
<proteinExistence type="predicted"/>
<dbReference type="Gene3D" id="2.40.110.10">
    <property type="entry name" value="Butyryl-CoA Dehydrogenase, subunit A, domain 2"/>
    <property type="match status" value="1"/>
</dbReference>
<dbReference type="SUPFAM" id="SSF56645">
    <property type="entry name" value="Acyl-CoA dehydrogenase NM domain-like"/>
    <property type="match status" value="1"/>
</dbReference>
<dbReference type="InterPro" id="IPR009100">
    <property type="entry name" value="AcylCoA_DH/oxidase_NM_dom_sf"/>
</dbReference>
<name>A0ABT1W829_9PROT</name>
<sequence>MPTPPGDLLPTLDDLPFFAAQAAKIDQEGGLPVAAVERLREAGLFRAPLPVGLGGSGLGTEPAGALAALSVLRALGRADLSLGRLFEGHLNVIRLVVLHGDADQNRALARTVREGGLTALWVTDETPVRARPDGEGWVLDGEKSIASGVGLASAALITVQPPDGQTRLALAPVERSGLAARVSLSGMRGAATGRYDFTGARIAGSALIGAPGIYLSQPEFSAGAWRGAAVALGGIDRLVDEMRTILRARGRDADPHQRVRIGEALIQRETAAFWCRRACLLAEGRGYEPGDVQATVNLARIACETSALAVIERVQRGLGLGAFVRGGVVERTMRDLATYLRQPAPDETLVEAAGWFVGRDMPDPDRMPAGGPS</sequence>